<evidence type="ECO:0000313" key="2">
    <source>
        <dbReference type="EMBL" id="SDO18226.1"/>
    </source>
</evidence>
<keyword evidence="3" id="KW-1185">Reference proteome</keyword>
<reference evidence="2 3" key="1">
    <citation type="submission" date="2016-10" db="EMBL/GenBank/DDBJ databases">
        <authorList>
            <person name="de Groot N.N."/>
        </authorList>
    </citation>
    <scope>NUCLEOTIDE SEQUENCE [LARGE SCALE GENOMIC DNA]</scope>
    <source>
        <strain evidence="3">L7-484,KACC 16230,DSM 25025</strain>
    </source>
</reference>
<dbReference type="STRING" id="1166073.SAMN05192530_10486"/>
<sequence>MAQARRDRRSARHADEANRRETSLGARLPSADELLRGHPLLGNDIRRDIVGFVDSAFVELTDEEAAASLRRLAEASRVGKQDGEADDAAILSALRACRLSSEADADGSIRLRCVIYAALLGDIDAAHAVAAEAALAAYVQDWHLEGDGSVLVWQAAAWSAYAATQVGVFRRLPYAITEMPSARERVDAFADEFRLRVGRLAAEVD</sequence>
<accession>A0A1H0HG93</accession>
<gene>
    <name evidence="2" type="ORF">SAMN05192530_10486</name>
</gene>
<name>A0A1H0HG93_9HYPH</name>
<feature type="compositionally biased region" description="Basic and acidic residues" evidence="1">
    <location>
        <begin position="12"/>
        <end position="22"/>
    </location>
</feature>
<dbReference type="EMBL" id="FNIT01000004">
    <property type="protein sequence ID" value="SDO18226.1"/>
    <property type="molecule type" value="Genomic_DNA"/>
</dbReference>
<dbReference type="OrthoDB" id="7907053at2"/>
<feature type="region of interest" description="Disordered" evidence="1">
    <location>
        <begin position="1"/>
        <end position="23"/>
    </location>
</feature>
<evidence type="ECO:0000256" key="1">
    <source>
        <dbReference type="SAM" id="MobiDB-lite"/>
    </source>
</evidence>
<proteinExistence type="predicted"/>
<dbReference type="AlphaFoldDB" id="A0A1H0HG93"/>
<protein>
    <submittedName>
        <fullName evidence="2">Uncharacterized protein</fullName>
    </submittedName>
</protein>
<evidence type="ECO:0000313" key="3">
    <source>
        <dbReference type="Proteomes" id="UP000198793"/>
    </source>
</evidence>
<feature type="compositionally biased region" description="Basic residues" evidence="1">
    <location>
        <begin position="1"/>
        <end position="11"/>
    </location>
</feature>
<organism evidence="2 3">
    <name type="scientific">Aureimonas jatrophae</name>
    <dbReference type="NCBI Taxonomy" id="1166073"/>
    <lineage>
        <taxon>Bacteria</taxon>
        <taxon>Pseudomonadati</taxon>
        <taxon>Pseudomonadota</taxon>
        <taxon>Alphaproteobacteria</taxon>
        <taxon>Hyphomicrobiales</taxon>
        <taxon>Aurantimonadaceae</taxon>
        <taxon>Aureimonas</taxon>
    </lineage>
</organism>
<dbReference type="RefSeq" id="WP_061934919.1">
    <property type="nucleotide sequence ID" value="NZ_FNIT01000004.1"/>
</dbReference>
<dbReference type="Proteomes" id="UP000198793">
    <property type="component" value="Unassembled WGS sequence"/>
</dbReference>